<comment type="caution">
    <text evidence="2">The sequence shown here is derived from an EMBL/GenBank/DDBJ whole genome shotgun (WGS) entry which is preliminary data.</text>
</comment>
<dbReference type="EC" id="3.6.1.11" evidence="2"/>
<dbReference type="Gene3D" id="3.90.1640.10">
    <property type="entry name" value="inorganic pyrophosphatase (n-terminal core)"/>
    <property type="match status" value="1"/>
</dbReference>
<accession>A0A9W8CTT7</accession>
<feature type="domain" description="DHHA2" evidence="1">
    <location>
        <begin position="258"/>
        <end position="414"/>
    </location>
</feature>
<evidence type="ECO:0000259" key="1">
    <source>
        <dbReference type="SMART" id="SM01131"/>
    </source>
</evidence>
<dbReference type="GO" id="GO:0004309">
    <property type="term" value="F:exopolyphosphatase activity"/>
    <property type="evidence" value="ECO:0007669"/>
    <property type="project" value="UniProtKB-EC"/>
</dbReference>
<keyword evidence="2" id="KW-0378">Hydrolase</keyword>
<reference evidence="2" key="1">
    <citation type="submission" date="2022-07" db="EMBL/GenBank/DDBJ databases">
        <title>Phylogenomic reconstructions and comparative analyses of Kickxellomycotina fungi.</title>
        <authorList>
            <person name="Reynolds N.K."/>
            <person name="Stajich J.E."/>
            <person name="Barry K."/>
            <person name="Grigoriev I.V."/>
            <person name="Crous P."/>
            <person name="Smith M.E."/>
        </authorList>
    </citation>
    <scope>NUCLEOTIDE SEQUENCE</scope>
    <source>
        <strain evidence="2">NBRC 32514</strain>
    </source>
</reference>
<dbReference type="EMBL" id="JANBOJ010000063">
    <property type="protein sequence ID" value="KAJ1723523.1"/>
    <property type="molecule type" value="Genomic_DNA"/>
</dbReference>
<proteinExistence type="predicted"/>
<name>A0A9W8CTT7_9FUNG</name>
<dbReference type="PANTHER" id="PTHR12112:SF39">
    <property type="entry name" value="EG:152A3.5 PROTEIN (FBGN0003116_PN PROTEIN)"/>
    <property type="match status" value="1"/>
</dbReference>
<gene>
    <name evidence="2" type="primary">PPX1</name>
    <name evidence="2" type="ORF">LPJ53_002135</name>
</gene>
<organism evidence="2 3">
    <name type="scientific">Coemansia erecta</name>
    <dbReference type="NCBI Taxonomy" id="147472"/>
    <lineage>
        <taxon>Eukaryota</taxon>
        <taxon>Fungi</taxon>
        <taxon>Fungi incertae sedis</taxon>
        <taxon>Zoopagomycota</taxon>
        <taxon>Kickxellomycotina</taxon>
        <taxon>Kickxellomycetes</taxon>
        <taxon>Kickxellales</taxon>
        <taxon>Kickxellaceae</taxon>
        <taxon>Coemansia</taxon>
    </lineage>
</organism>
<dbReference type="InterPro" id="IPR004097">
    <property type="entry name" value="DHHA2"/>
</dbReference>
<dbReference type="Gene3D" id="3.10.310.20">
    <property type="entry name" value="DHHA2 domain"/>
    <property type="match status" value="1"/>
</dbReference>
<dbReference type="InterPro" id="IPR038763">
    <property type="entry name" value="DHH_sf"/>
</dbReference>
<evidence type="ECO:0000313" key="2">
    <source>
        <dbReference type="EMBL" id="KAJ1723523.1"/>
    </source>
</evidence>
<dbReference type="SUPFAM" id="SSF64182">
    <property type="entry name" value="DHH phosphoesterases"/>
    <property type="match status" value="1"/>
</dbReference>
<dbReference type="InterPro" id="IPR038222">
    <property type="entry name" value="DHHA2_dom_sf"/>
</dbReference>
<protein>
    <submittedName>
        <fullName evidence="2">Exopolyphosphatase</fullName>
        <ecNumber evidence="2">3.6.1.11</ecNumber>
    </submittedName>
</protein>
<keyword evidence="3" id="KW-1185">Reference proteome</keyword>
<sequence>MTVSFSSFVKSLAVNTARLSSASPWAAGKLTLVLGNESADLDSMVSSISLAYTLTQTSSVPAIPIINAPRADLSLRPDCNLLLTTTLALSGGSLHDLTFIDDIDLPSVIEKYTPADNYVVPGQLDVWLTDHNAPTSTQIFLEPFVRGIVDHHVDEGRCLGAETRDIEMVGSCASLVARMLREREPLVDSALAKMLLSPVLLDTANLSPTANKATDVDRAAVAWLLPQVQWAQMSATTNDDDDADSPVSLDVQNTTELYWALDKLKGQVSDLSARDLLRKDYKQWLVNDHSGSQWNVGISSVGYRLKKWVKRDGQEAIVAAVEQWVGERQLDIALVMTHGKAKQKGVKTYGRDLVVAFGERRMDKSSDVIAGLTASDLELTDFAKLQSTEQVRFYEQQRTEASRKQVFPTLKGVIESV</sequence>
<dbReference type="PANTHER" id="PTHR12112">
    <property type="entry name" value="BNIP - RELATED"/>
    <property type="match status" value="1"/>
</dbReference>
<dbReference type="AlphaFoldDB" id="A0A9W8CTT7"/>
<dbReference type="OrthoDB" id="374045at2759"/>
<dbReference type="Proteomes" id="UP001149813">
    <property type="component" value="Unassembled WGS sequence"/>
</dbReference>
<dbReference type="SMART" id="SM01131">
    <property type="entry name" value="DHHA2"/>
    <property type="match status" value="1"/>
</dbReference>
<evidence type="ECO:0000313" key="3">
    <source>
        <dbReference type="Proteomes" id="UP001149813"/>
    </source>
</evidence>
<dbReference type="GO" id="GO:0005737">
    <property type="term" value="C:cytoplasm"/>
    <property type="evidence" value="ECO:0007669"/>
    <property type="project" value="InterPro"/>
</dbReference>
<dbReference type="Pfam" id="PF02833">
    <property type="entry name" value="DHHA2"/>
    <property type="match status" value="1"/>
</dbReference>